<proteinExistence type="predicted"/>
<evidence type="ECO:0000256" key="4">
    <source>
        <dbReference type="ARBA" id="ARBA00023242"/>
    </source>
</evidence>
<dbReference type="SUPFAM" id="SSF47459">
    <property type="entry name" value="HLH, helix-loop-helix DNA-binding domain"/>
    <property type="match status" value="1"/>
</dbReference>
<feature type="domain" description="BHLH" evidence="6">
    <location>
        <begin position="226"/>
        <end position="275"/>
    </location>
</feature>
<dbReference type="OrthoDB" id="777433at2759"/>
<feature type="region of interest" description="Disordered" evidence="5">
    <location>
        <begin position="213"/>
        <end position="232"/>
    </location>
</feature>
<dbReference type="Proteomes" id="UP000325577">
    <property type="component" value="Linkage Group LG10"/>
</dbReference>
<dbReference type="CDD" id="cd18917">
    <property type="entry name" value="bHLH_AtSAC51_like"/>
    <property type="match status" value="1"/>
</dbReference>
<evidence type="ECO:0000256" key="2">
    <source>
        <dbReference type="ARBA" id="ARBA00023015"/>
    </source>
</evidence>
<evidence type="ECO:0000256" key="1">
    <source>
        <dbReference type="ARBA" id="ARBA00004123"/>
    </source>
</evidence>
<evidence type="ECO:0000313" key="7">
    <source>
        <dbReference type="EMBL" id="KAA8545646.1"/>
    </source>
</evidence>
<accession>A0A5J5BSL7</accession>
<protein>
    <recommendedName>
        <fullName evidence="6">BHLH domain-containing protein</fullName>
    </recommendedName>
</protein>
<evidence type="ECO:0000256" key="3">
    <source>
        <dbReference type="ARBA" id="ARBA00023163"/>
    </source>
</evidence>
<dbReference type="GO" id="GO:0046983">
    <property type="term" value="F:protein dimerization activity"/>
    <property type="evidence" value="ECO:0007669"/>
    <property type="project" value="InterPro"/>
</dbReference>
<dbReference type="PROSITE" id="PS50888">
    <property type="entry name" value="BHLH"/>
    <property type="match status" value="1"/>
</dbReference>
<keyword evidence="8" id="KW-1185">Reference proteome</keyword>
<sequence length="287" mass="31745">MNPSTFSSNVTSPGFAVSEFPGLKTGQTKGAHGLFHFSPPPLESLLSIPYPYLKEKQPASSYGLGVKATPNAEYGSVQRRFLIFDQSGNQTRLIFAPVCSPAHHPIIAPKTSICDYDLHDKKQAGNLEETFPIKPIIEEKSDENHMLEESEMHEDTEEINALLYSEEDSDGDGDGDGWWMMKQRLLDGGYKKSPFVDIASSVKLDRTRKCDDDAESSCAKGRTQEKDGGSILGNKHLRKDKIRETLRILESIIPGVKSKDPLSVIDEAIDYLKSLKLKAKALGVSYP</sequence>
<dbReference type="PANTHER" id="PTHR36066:SF8">
    <property type="entry name" value="TRANSCRIPTION FACTOR SAC51"/>
    <property type="match status" value="1"/>
</dbReference>
<gene>
    <name evidence="7" type="ORF">F0562_020903</name>
</gene>
<dbReference type="InterPro" id="IPR037546">
    <property type="entry name" value="SAC51-like"/>
</dbReference>
<dbReference type="GO" id="GO:0005634">
    <property type="term" value="C:nucleus"/>
    <property type="evidence" value="ECO:0007669"/>
    <property type="project" value="UniProtKB-SubCell"/>
</dbReference>
<dbReference type="InterPro" id="IPR036638">
    <property type="entry name" value="HLH_DNA-bd_sf"/>
</dbReference>
<dbReference type="AlphaFoldDB" id="A0A5J5BSL7"/>
<dbReference type="PANTHER" id="PTHR36066">
    <property type="entry name" value="TRANSCRIPTION FACTOR BHLH145"/>
    <property type="match status" value="1"/>
</dbReference>
<comment type="subcellular location">
    <subcellularLocation>
        <location evidence="1">Nucleus</location>
    </subcellularLocation>
</comment>
<dbReference type="InterPro" id="IPR011598">
    <property type="entry name" value="bHLH_dom"/>
</dbReference>
<keyword evidence="2" id="KW-0805">Transcription regulation</keyword>
<dbReference type="Pfam" id="PF23173">
    <property type="entry name" value="bHLH_SAC51"/>
    <property type="match status" value="1"/>
</dbReference>
<keyword evidence="3" id="KW-0804">Transcription</keyword>
<keyword evidence="4" id="KW-0539">Nucleus</keyword>
<evidence type="ECO:0000256" key="5">
    <source>
        <dbReference type="SAM" id="MobiDB-lite"/>
    </source>
</evidence>
<evidence type="ECO:0000313" key="8">
    <source>
        <dbReference type="Proteomes" id="UP000325577"/>
    </source>
</evidence>
<reference evidence="7 8" key="1">
    <citation type="submission" date="2019-09" db="EMBL/GenBank/DDBJ databases">
        <title>A chromosome-level genome assembly of the Chinese tupelo Nyssa sinensis.</title>
        <authorList>
            <person name="Yang X."/>
            <person name="Kang M."/>
            <person name="Yang Y."/>
            <person name="Xiong H."/>
            <person name="Wang M."/>
            <person name="Zhang Z."/>
            <person name="Wang Z."/>
            <person name="Wu H."/>
            <person name="Ma T."/>
            <person name="Liu J."/>
            <person name="Xi Z."/>
        </authorList>
    </citation>
    <scope>NUCLEOTIDE SEQUENCE [LARGE SCALE GENOMIC DNA]</scope>
    <source>
        <strain evidence="7">J267</strain>
        <tissue evidence="7">Leaf</tissue>
    </source>
</reference>
<name>A0A5J5BSL7_9ASTE</name>
<dbReference type="EMBL" id="CM018033">
    <property type="protein sequence ID" value="KAA8545646.1"/>
    <property type="molecule type" value="Genomic_DNA"/>
</dbReference>
<organism evidence="7 8">
    <name type="scientific">Nyssa sinensis</name>
    <dbReference type="NCBI Taxonomy" id="561372"/>
    <lineage>
        <taxon>Eukaryota</taxon>
        <taxon>Viridiplantae</taxon>
        <taxon>Streptophyta</taxon>
        <taxon>Embryophyta</taxon>
        <taxon>Tracheophyta</taxon>
        <taxon>Spermatophyta</taxon>
        <taxon>Magnoliopsida</taxon>
        <taxon>eudicotyledons</taxon>
        <taxon>Gunneridae</taxon>
        <taxon>Pentapetalae</taxon>
        <taxon>asterids</taxon>
        <taxon>Cornales</taxon>
        <taxon>Nyssaceae</taxon>
        <taxon>Nyssa</taxon>
    </lineage>
</organism>
<evidence type="ECO:0000259" key="6">
    <source>
        <dbReference type="PROSITE" id="PS50888"/>
    </source>
</evidence>